<reference evidence="2 3" key="1">
    <citation type="submission" date="2013-07" db="EMBL/GenBank/DDBJ databases">
        <authorList>
            <person name="Weinstock G."/>
            <person name="Sodergren E."/>
            <person name="Wylie T."/>
            <person name="Fulton L."/>
            <person name="Fulton R."/>
            <person name="Fronick C."/>
            <person name="O'Laughlin M."/>
            <person name="Godfrey J."/>
            <person name="Miner T."/>
            <person name="Herter B."/>
            <person name="Appelbaum E."/>
            <person name="Cordes M."/>
            <person name="Lek S."/>
            <person name="Wollam A."/>
            <person name="Pepin K.H."/>
            <person name="Palsikar V.B."/>
            <person name="Mitreva M."/>
            <person name="Wilson R.K."/>
        </authorList>
    </citation>
    <scope>NUCLEOTIDE SEQUENCE [LARGE SCALE GENOMIC DNA]</scope>
    <source>
        <strain evidence="2 3">ATCC 14940</strain>
    </source>
</reference>
<gene>
    <name evidence="2" type="ORF">CLOSYM_00309</name>
</gene>
<keyword evidence="1" id="KW-1133">Transmembrane helix</keyword>
<proteinExistence type="predicted"/>
<protein>
    <submittedName>
        <fullName evidence="2">Uncharacterized protein</fullName>
    </submittedName>
</protein>
<sequence length="41" mass="4685">MVIPLSCIYDLSFSSLYFIYLSLKLPAILHFILTQQCGGFK</sequence>
<name>A0ABC9U3M0_CLOSY</name>
<evidence type="ECO:0000256" key="1">
    <source>
        <dbReference type="SAM" id="Phobius"/>
    </source>
</evidence>
<evidence type="ECO:0000313" key="2">
    <source>
        <dbReference type="EMBL" id="ERI80467.1"/>
    </source>
</evidence>
<organism evidence="2 3">
    <name type="scientific">[Clostridium] symbiosum ATCC 14940</name>
    <dbReference type="NCBI Taxonomy" id="411472"/>
    <lineage>
        <taxon>Bacteria</taxon>
        <taxon>Bacillati</taxon>
        <taxon>Bacillota</taxon>
        <taxon>Clostridia</taxon>
        <taxon>Lachnospirales</taxon>
        <taxon>Lachnospiraceae</taxon>
        <taxon>Otoolea</taxon>
    </lineage>
</organism>
<dbReference type="EMBL" id="AWSU01000024">
    <property type="protein sequence ID" value="ERI80467.1"/>
    <property type="molecule type" value="Genomic_DNA"/>
</dbReference>
<dbReference type="AlphaFoldDB" id="A0ABC9U3M0"/>
<accession>A0ABC9U3M0</accession>
<comment type="caution">
    <text evidence="2">The sequence shown here is derived from an EMBL/GenBank/DDBJ whole genome shotgun (WGS) entry which is preliminary data.</text>
</comment>
<dbReference type="Proteomes" id="UP000016491">
    <property type="component" value="Unassembled WGS sequence"/>
</dbReference>
<evidence type="ECO:0000313" key="3">
    <source>
        <dbReference type="Proteomes" id="UP000016491"/>
    </source>
</evidence>
<feature type="transmembrane region" description="Helical" evidence="1">
    <location>
        <begin position="15"/>
        <end position="33"/>
    </location>
</feature>
<keyword evidence="1" id="KW-0812">Transmembrane</keyword>
<keyword evidence="1" id="KW-0472">Membrane</keyword>